<dbReference type="RefSeq" id="WP_254269400.1">
    <property type="nucleotide sequence ID" value="NZ_CP100400.1"/>
</dbReference>
<dbReference type="GeneID" id="73044415"/>
<comment type="caution">
    <text evidence="1">The sequence shown here is derived from an EMBL/GenBank/DDBJ whole genome shotgun (WGS) entry which is preliminary data.</text>
</comment>
<organism evidence="1 2">
    <name type="scientific">Halorussus aquaticus</name>
    <dbReference type="NCBI Taxonomy" id="2953748"/>
    <lineage>
        <taxon>Archaea</taxon>
        <taxon>Methanobacteriati</taxon>
        <taxon>Methanobacteriota</taxon>
        <taxon>Stenosarchaea group</taxon>
        <taxon>Halobacteria</taxon>
        <taxon>Halobacteriales</taxon>
        <taxon>Haladaptataceae</taxon>
        <taxon>Halorussus</taxon>
    </lineage>
</organism>
<dbReference type="Proteomes" id="UP001595945">
    <property type="component" value="Unassembled WGS sequence"/>
</dbReference>
<reference evidence="1 2" key="1">
    <citation type="journal article" date="2019" name="Int. J. Syst. Evol. Microbiol.">
        <title>The Global Catalogue of Microorganisms (GCM) 10K type strain sequencing project: providing services to taxonomists for standard genome sequencing and annotation.</title>
        <authorList>
            <consortium name="The Broad Institute Genomics Platform"/>
            <consortium name="The Broad Institute Genome Sequencing Center for Infectious Disease"/>
            <person name="Wu L."/>
            <person name="Ma J."/>
        </authorList>
    </citation>
    <scope>NUCLEOTIDE SEQUENCE [LARGE SCALE GENOMIC DNA]</scope>
    <source>
        <strain evidence="1 2">XZYJ18</strain>
    </source>
</reference>
<proteinExistence type="predicted"/>
<evidence type="ECO:0000313" key="1">
    <source>
        <dbReference type="EMBL" id="MFC4824884.1"/>
    </source>
</evidence>
<evidence type="ECO:0000313" key="2">
    <source>
        <dbReference type="Proteomes" id="UP001595945"/>
    </source>
</evidence>
<sequence length="56" mass="6052">MTSGQEGMAAVEQLEEALRADDGDVKNFHIREAIQLLHIADKAVAVDPDSANEMAE</sequence>
<dbReference type="EMBL" id="JBHSHT010000001">
    <property type="protein sequence ID" value="MFC4824884.1"/>
    <property type="molecule type" value="Genomic_DNA"/>
</dbReference>
<keyword evidence="2" id="KW-1185">Reference proteome</keyword>
<accession>A0ABD5Q4N0</accession>
<name>A0ABD5Q4N0_9EURY</name>
<dbReference type="AlphaFoldDB" id="A0ABD5Q4N0"/>
<gene>
    <name evidence="1" type="ORF">ACFO9K_11500</name>
</gene>
<protein>
    <submittedName>
        <fullName evidence="1">Uncharacterized protein</fullName>
    </submittedName>
</protein>